<name>A0A8C5J6L8_JUNHY</name>
<keyword evidence="3" id="KW-1185">Reference proteome</keyword>
<evidence type="ECO:0000256" key="1">
    <source>
        <dbReference type="SAM" id="MobiDB-lite"/>
    </source>
</evidence>
<feature type="compositionally biased region" description="Basic and acidic residues" evidence="1">
    <location>
        <begin position="93"/>
        <end position="106"/>
    </location>
</feature>
<evidence type="ECO:0000313" key="3">
    <source>
        <dbReference type="Proteomes" id="UP000694408"/>
    </source>
</evidence>
<sequence>MSLNRAAPTVPVHWEPFIHHTHKPLQLPRKRSGGMEKAAPPLANPEFQHALRVLHVKSFHFLSPDQTLFYPKALREDFGKDPSLSQPDLCSEGHREEKMMPEEKRGSVWCSL</sequence>
<dbReference type="Ensembl" id="ENSJHYT00000016470.1">
    <property type="protein sequence ID" value="ENSJHYP00000013624.1"/>
    <property type="gene ID" value="ENSJHYG00000010560.1"/>
</dbReference>
<evidence type="ECO:0000313" key="2">
    <source>
        <dbReference type="Ensembl" id="ENSJHYP00000013624.1"/>
    </source>
</evidence>
<dbReference type="Proteomes" id="UP000694408">
    <property type="component" value="Unplaced"/>
</dbReference>
<dbReference type="AlphaFoldDB" id="A0A8C5J6L8"/>
<reference evidence="2" key="2">
    <citation type="submission" date="2025-09" db="UniProtKB">
        <authorList>
            <consortium name="Ensembl"/>
        </authorList>
    </citation>
    <scope>IDENTIFICATION</scope>
</reference>
<reference evidence="2" key="1">
    <citation type="submission" date="2025-08" db="UniProtKB">
        <authorList>
            <consortium name="Ensembl"/>
        </authorList>
    </citation>
    <scope>IDENTIFICATION</scope>
</reference>
<protein>
    <submittedName>
        <fullName evidence="2">Uncharacterized protein</fullName>
    </submittedName>
</protein>
<proteinExistence type="predicted"/>
<feature type="region of interest" description="Disordered" evidence="1">
    <location>
        <begin position="93"/>
        <end position="112"/>
    </location>
</feature>
<organism evidence="2 3">
    <name type="scientific">Junco hyemalis</name>
    <name type="common">Dark-eyed junco</name>
    <dbReference type="NCBI Taxonomy" id="40217"/>
    <lineage>
        <taxon>Eukaryota</taxon>
        <taxon>Metazoa</taxon>
        <taxon>Chordata</taxon>
        <taxon>Craniata</taxon>
        <taxon>Vertebrata</taxon>
        <taxon>Euteleostomi</taxon>
        <taxon>Archelosauria</taxon>
        <taxon>Archosauria</taxon>
        <taxon>Dinosauria</taxon>
        <taxon>Saurischia</taxon>
        <taxon>Theropoda</taxon>
        <taxon>Coelurosauria</taxon>
        <taxon>Aves</taxon>
        <taxon>Neognathae</taxon>
        <taxon>Neoaves</taxon>
        <taxon>Telluraves</taxon>
        <taxon>Australaves</taxon>
        <taxon>Passeriformes</taxon>
        <taxon>Passerellidae</taxon>
        <taxon>Junco</taxon>
    </lineage>
</organism>
<accession>A0A8C5J6L8</accession>